<evidence type="ECO:0000256" key="4">
    <source>
        <dbReference type="ARBA" id="ARBA00022801"/>
    </source>
</evidence>
<evidence type="ECO:0000313" key="7">
    <source>
        <dbReference type="EMBL" id="SIT18560.1"/>
    </source>
</evidence>
<dbReference type="GO" id="GO:0006508">
    <property type="term" value="P:proteolysis"/>
    <property type="evidence" value="ECO:0007669"/>
    <property type="project" value="UniProtKB-KW"/>
</dbReference>
<proteinExistence type="inferred from homology"/>
<dbReference type="PANTHER" id="PTHR47360:SF1">
    <property type="entry name" value="ENDOPEPTIDASE NLPC-RELATED"/>
    <property type="match status" value="1"/>
</dbReference>
<feature type="domain" description="NlpC/P60" evidence="6">
    <location>
        <begin position="55"/>
        <end position="181"/>
    </location>
</feature>
<keyword evidence="7" id="KW-0449">Lipoprotein</keyword>
<dbReference type="SUPFAM" id="SSF54001">
    <property type="entry name" value="Cysteine proteinases"/>
    <property type="match status" value="1"/>
</dbReference>
<dbReference type="InterPro" id="IPR052062">
    <property type="entry name" value="Murein_DD/LD_carboxypeptidase"/>
</dbReference>
<dbReference type="GO" id="GO:0008234">
    <property type="term" value="F:cysteine-type peptidase activity"/>
    <property type="evidence" value="ECO:0007669"/>
    <property type="project" value="UniProtKB-KW"/>
</dbReference>
<evidence type="ECO:0000259" key="6">
    <source>
        <dbReference type="PROSITE" id="PS51935"/>
    </source>
</evidence>
<comment type="similarity">
    <text evidence="1">Belongs to the peptidase C40 family.</text>
</comment>
<gene>
    <name evidence="7" type="ORF">SAMN05421788_104451</name>
</gene>
<evidence type="ECO:0000313" key="8">
    <source>
        <dbReference type="Proteomes" id="UP000186917"/>
    </source>
</evidence>
<dbReference type="AlphaFoldDB" id="A0A1N7Q6N4"/>
<dbReference type="Proteomes" id="UP000186917">
    <property type="component" value="Unassembled WGS sequence"/>
</dbReference>
<evidence type="ECO:0000256" key="5">
    <source>
        <dbReference type="ARBA" id="ARBA00022807"/>
    </source>
</evidence>
<accession>A0A1N7Q6N4</accession>
<dbReference type="Pfam" id="PF00877">
    <property type="entry name" value="NLPC_P60"/>
    <property type="match status" value="1"/>
</dbReference>
<evidence type="ECO:0000256" key="2">
    <source>
        <dbReference type="ARBA" id="ARBA00022670"/>
    </source>
</evidence>
<dbReference type="Gene3D" id="3.90.1720.10">
    <property type="entry name" value="endopeptidase domain like (from Nostoc punctiforme)"/>
    <property type="match status" value="1"/>
</dbReference>
<reference evidence="8" key="1">
    <citation type="submission" date="2017-01" db="EMBL/GenBank/DDBJ databases">
        <authorList>
            <person name="Varghese N."/>
            <person name="Submissions S."/>
        </authorList>
    </citation>
    <scope>NUCLEOTIDE SEQUENCE [LARGE SCALE GENOMIC DNA]</scope>
    <source>
        <strain evidence="8">DSM 21054</strain>
    </source>
</reference>
<dbReference type="PANTHER" id="PTHR47360">
    <property type="entry name" value="MUREIN DD-ENDOPEPTIDASE MEPS/MUREIN LD-CARBOXYPEPTIDASE"/>
    <property type="match status" value="1"/>
</dbReference>
<evidence type="ECO:0000256" key="3">
    <source>
        <dbReference type="ARBA" id="ARBA00022729"/>
    </source>
</evidence>
<dbReference type="PROSITE" id="PS51935">
    <property type="entry name" value="NLPC_P60"/>
    <property type="match status" value="1"/>
</dbReference>
<dbReference type="InterPro" id="IPR000064">
    <property type="entry name" value="NLP_P60_dom"/>
</dbReference>
<name>A0A1N7Q6N4_9BACT</name>
<keyword evidence="2" id="KW-0645">Protease</keyword>
<evidence type="ECO:0000256" key="1">
    <source>
        <dbReference type="ARBA" id="ARBA00007074"/>
    </source>
</evidence>
<organism evidence="7 8">
    <name type="scientific">Filimonas lacunae</name>
    <dbReference type="NCBI Taxonomy" id="477680"/>
    <lineage>
        <taxon>Bacteria</taxon>
        <taxon>Pseudomonadati</taxon>
        <taxon>Bacteroidota</taxon>
        <taxon>Chitinophagia</taxon>
        <taxon>Chitinophagales</taxon>
        <taxon>Chitinophagaceae</taxon>
        <taxon>Filimonas</taxon>
    </lineage>
</organism>
<dbReference type="EMBL" id="FTOR01000004">
    <property type="protein sequence ID" value="SIT18560.1"/>
    <property type="molecule type" value="Genomic_DNA"/>
</dbReference>
<protein>
    <submittedName>
        <fullName evidence="7">Lipoprotein Spr</fullName>
    </submittedName>
</protein>
<sequence length="190" mass="21569">MAACGGSRKTTRSYETIILKGDTVAIPRNATDSAMMRNELLRQKFANYLNTSTDSILNLPLYRFIDKWLNTPYLWGGTDERGIDCSAFIQRLLSDVYRIDIPRTSIQQFFTRSVEPFAGRHYLSEGDLVFFRTTEGKVVSHVGLYLSNHMFINASVSRGVSIASLNDPYWKKRYVAAGRVKVNKNSTAHK</sequence>
<keyword evidence="5" id="KW-0788">Thiol protease</keyword>
<dbReference type="InterPro" id="IPR038765">
    <property type="entry name" value="Papain-like_cys_pep_sf"/>
</dbReference>
<keyword evidence="8" id="KW-1185">Reference proteome</keyword>
<keyword evidence="3" id="KW-0732">Signal</keyword>
<keyword evidence="4" id="KW-0378">Hydrolase</keyword>
<dbReference type="STRING" id="477680.SAMN05421788_104451"/>